<dbReference type="PANTHER" id="PTHR35512">
    <property type="entry name" value="OS11G0550900 PROTEIN"/>
    <property type="match status" value="1"/>
</dbReference>
<keyword evidence="5" id="KW-1133">Transmembrane helix</keyword>
<keyword evidence="7" id="KW-0472">Membrane</keyword>
<sequence>MRVPNPSPFASLKAQITITPFSIEPVSLYFQTQPSFFSFRFPRSLSTHFSQLRRPAQRGHDSRQIRKADALLRLEMFGISYGELFLILGATAALIGPKDLPKITRLAGRAAGRAIAYVQVARGHFDTIMQQSQASKVHKELQDTMAQLEAIRHEIRSISMINPTPLTRRLDQTEPIPQNNGGNADSEVVKSDVGDDMKMKITKEMSSVDTVSSSLHRQAMSYAKLAESPSIRSGVTVTSSDSTIKMTDKGDQVGLLAVLPVSAETAGLLPKRTSEETMGSDILLDAIVEEEVATNAKQFFSQPENQIPKEPPKTN</sequence>
<evidence type="ECO:0000313" key="9">
    <source>
        <dbReference type="Proteomes" id="UP001140206"/>
    </source>
</evidence>
<keyword evidence="3" id="KW-0812">Transmembrane</keyword>
<evidence type="ECO:0000256" key="3">
    <source>
        <dbReference type="ARBA" id="ARBA00022692"/>
    </source>
</evidence>
<evidence type="ECO:0000256" key="1">
    <source>
        <dbReference type="ARBA" id="ARBA00004167"/>
    </source>
</evidence>
<organism evidence="8 9">
    <name type="scientific">Rhynchospora pubera</name>
    <dbReference type="NCBI Taxonomy" id="906938"/>
    <lineage>
        <taxon>Eukaryota</taxon>
        <taxon>Viridiplantae</taxon>
        <taxon>Streptophyta</taxon>
        <taxon>Embryophyta</taxon>
        <taxon>Tracheophyta</taxon>
        <taxon>Spermatophyta</taxon>
        <taxon>Magnoliopsida</taxon>
        <taxon>Liliopsida</taxon>
        <taxon>Poales</taxon>
        <taxon>Cyperaceae</taxon>
        <taxon>Cyperoideae</taxon>
        <taxon>Rhynchosporeae</taxon>
        <taxon>Rhynchospora</taxon>
    </lineage>
</organism>
<evidence type="ECO:0000256" key="7">
    <source>
        <dbReference type="ARBA" id="ARBA00023136"/>
    </source>
</evidence>
<dbReference type="AlphaFoldDB" id="A0AAV8FF00"/>
<evidence type="ECO:0000256" key="2">
    <source>
        <dbReference type="ARBA" id="ARBA00022448"/>
    </source>
</evidence>
<keyword evidence="2" id="KW-0813">Transport</keyword>
<dbReference type="InterPro" id="IPR003369">
    <property type="entry name" value="TatA/B/E"/>
</dbReference>
<dbReference type="Proteomes" id="UP001140206">
    <property type="component" value="Chromosome 2"/>
</dbReference>
<reference evidence="8" key="1">
    <citation type="submission" date="2022-08" db="EMBL/GenBank/DDBJ databases">
        <authorList>
            <person name="Marques A."/>
        </authorList>
    </citation>
    <scope>NUCLEOTIDE SEQUENCE</scope>
    <source>
        <strain evidence="8">RhyPub2mFocal</strain>
        <tissue evidence="8">Leaves</tissue>
    </source>
</reference>
<proteinExistence type="predicted"/>
<keyword evidence="6" id="KW-0811">Translocation</keyword>
<evidence type="ECO:0000313" key="8">
    <source>
        <dbReference type="EMBL" id="KAJ4789483.1"/>
    </source>
</evidence>
<evidence type="ECO:0000256" key="5">
    <source>
        <dbReference type="ARBA" id="ARBA00022989"/>
    </source>
</evidence>
<protein>
    <submittedName>
        <fullName evidence="8">Sec-independent protein translocase protein TatB</fullName>
    </submittedName>
</protein>
<dbReference type="PANTHER" id="PTHR35512:SF1">
    <property type="entry name" value="OS11G0550900 PROTEIN"/>
    <property type="match status" value="1"/>
</dbReference>
<keyword evidence="9" id="KW-1185">Reference proteome</keyword>
<evidence type="ECO:0000256" key="4">
    <source>
        <dbReference type="ARBA" id="ARBA00022927"/>
    </source>
</evidence>
<comment type="caution">
    <text evidence="8">The sequence shown here is derived from an EMBL/GenBank/DDBJ whole genome shotgun (WGS) entry which is preliminary data.</text>
</comment>
<keyword evidence="4" id="KW-0653">Protein transport</keyword>
<name>A0AAV8FF00_9POAL</name>
<dbReference type="EMBL" id="JAMFTS010000002">
    <property type="protein sequence ID" value="KAJ4789483.1"/>
    <property type="molecule type" value="Genomic_DNA"/>
</dbReference>
<comment type="subcellular location">
    <subcellularLocation>
        <location evidence="1">Membrane</location>
        <topology evidence="1">Single-pass membrane protein</topology>
    </subcellularLocation>
</comment>
<gene>
    <name evidence="8" type="ORF">LUZ62_040729</name>
</gene>
<accession>A0AAV8FF00</accession>
<dbReference type="Pfam" id="PF02416">
    <property type="entry name" value="TatA_B_E"/>
    <property type="match status" value="1"/>
</dbReference>
<evidence type="ECO:0000256" key="6">
    <source>
        <dbReference type="ARBA" id="ARBA00023010"/>
    </source>
</evidence>